<evidence type="ECO:0000259" key="5">
    <source>
        <dbReference type="PROSITE" id="PS50987"/>
    </source>
</evidence>
<dbReference type="PROSITE" id="PS50987">
    <property type="entry name" value="HTH_ARSR_2"/>
    <property type="match status" value="1"/>
</dbReference>
<dbReference type="GO" id="GO:0046686">
    <property type="term" value="P:response to cadmium ion"/>
    <property type="evidence" value="ECO:0007669"/>
    <property type="project" value="UniProtKB-KW"/>
</dbReference>
<dbReference type="InterPro" id="IPR018334">
    <property type="entry name" value="ArsR_HTH"/>
</dbReference>
<dbReference type="InterPro" id="IPR001845">
    <property type="entry name" value="HTH_ArsR_DNA-bd_dom"/>
</dbReference>
<keyword evidence="3" id="KW-0804">Transcription</keyword>
<dbReference type="PANTHER" id="PTHR43132:SF6">
    <property type="entry name" value="HTH-TYPE TRANSCRIPTIONAL REPRESSOR CZRA"/>
    <property type="match status" value="1"/>
</dbReference>
<organism evidence="6 7">
    <name type="scientific">Pelagirhabdus alkalitolerans</name>
    <dbReference type="NCBI Taxonomy" id="1612202"/>
    <lineage>
        <taxon>Bacteria</taxon>
        <taxon>Bacillati</taxon>
        <taxon>Bacillota</taxon>
        <taxon>Bacilli</taxon>
        <taxon>Bacillales</taxon>
        <taxon>Bacillaceae</taxon>
        <taxon>Pelagirhabdus</taxon>
    </lineage>
</organism>
<gene>
    <name evidence="6" type="ORF">SAMN05421734_105160</name>
</gene>
<dbReference type="OrthoDB" id="9794330at2"/>
<name>A0A1G6JVP7_9BACI</name>
<evidence type="ECO:0000313" key="7">
    <source>
        <dbReference type="Proteomes" id="UP000242949"/>
    </source>
</evidence>
<dbReference type="AlphaFoldDB" id="A0A1G6JVP7"/>
<dbReference type="NCBIfam" id="NF033788">
    <property type="entry name" value="HTH_metalloreg"/>
    <property type="match status" value="1"/>
</dbReference>
<dbReference type="Proteomes" id="UP000242949">
    <property type="component" value="Unassembled WGS sequence"/>
</dbReference>
<accession>A0A1G6JVP7</accession>
<keyword evidence="7" id="KW-1185">Reference proteome</keyword>
<sequence>MVQDKETCDIFQFDEEKVGRLKPLVESEDLKTVSGMFKVLSDETRLKIIYCLSQEERLCVCDVAHIIGASTATASHHLRQLRKMGLAKSKKEGKLNFYSLDDEHVNTLITIGVIHAREVKDRDE</sequence>
<protein>
    <submittedName>
        <fullName evidence="6">Cadmium-sensing regulator, CadC</fullName>
    </submittedName>
</protein>
<dbReference type="GO" id="GO:0003700">
    <property type="term" value="F:DNA-binding transcription factor activity"/>
    <property type="evidence" value="ECO:0007669"/>
    <property type="project" value="InterPro"/>
</dbReference>
<dbReference type="Gene3D" id="1.10.10.10">
    <property type="entry name" value="Winged helix-like DNA-binding domain superfamily/Winged helix DNA-binding domain"/>
    <property type="match status" value="1"/>
</dbReference>
<dbReference type="PROSITE" id="PS00846">
    <property type="entry name" value="HTH_ARSR_1"/>
    <property type="match status" value="1"/>
</dbReference>
<evidence type="ECO:0000313" key="6">
    <source>
        <dbReference type="EMBL" id="SDC22777.1"/>
    </source>
</evidence>
<dbReference type="STRING" id="1612202.SAMN05421734_105160"/>
<keyword evidence="4" id="KW-0105">Cadmium resistance</keyword>
<feature type="domain" description="HTH arsR-type" evidence="5">
    <location>
        <begin position="25"/>
        <end position="120"/>
    </location>
</feature>
<dbReference type="PRINTS" id="PR00778">
    <property type="entry name" value="HTHARSR"/>
</dbReference>
<evidence type="ECO:0000256" key="4">
    <source>
        <dbReference type="ARBA" id="ARBA00043263"/>
    </source>
</evidence>
<dbReference type="PANTHER" id="PTHR43132">
    <property type="entry name" value="ARSENICAL RESISTANCE OPERON REPRESSOR ARSR-RELATED"/>
    <property type="match status" value="1"/>
</dbReference>
<dbReference type="InterPro" id="IPR036390">
    <property type="entry name" value="WH_DNA-bd_sf"/>
</dbReference>
<dbReference type="InterPro" id="IPR051011">
    <property type="entry name" value="Metal_resp_trans_reg"/>
</dbReference>
<dbReference type="GO" id="GO:0003677">
    <property type="term" value="F:DNA binding"/>
    <property type="evidence" value="ECO:0007669"/>
    <property type="project" value="UniProtKB-KW"/>
</dbReference>
<dbReference type="CDD" id="cd00090">
    <property type="entry name" value="HTH_ARSR"/>
    <property type="match status" value="1"/>
</dbReference>
<dbReference type="SUPFAM" id="SSF46785">
    <property type="entry name" value="Winged helix' DNA-binding domain"/>
    <property type="match status" value="1"/>
</dbReference>
<evidence type="ECO:0000256" key="3">
    <source>
        <dbReference type="ARBA" id="ARBA00023163"/>
    </source>
</evidence>
<keyword evidence="1" id="KW-0805">Transcription regulation</keyword>
<proteinExistence type="predicted"/>
<dbReference type="RefSeq" id="WP_090795623.1">
    <property type="nucleotide sequence ID" value="NZ_FMYI01000005.1"/>
</dbReference>
<dbReference type="Pfam" id="PF01022">
    <property type="entry name" value="HTH_5"/>
    <property type="match status" value="1"/>
</dbReference>
<dbReference type="SMART" id="SM00418">
    <property type="entry name" value="HTH_ARSR"/>
    <property type="match status" value="1"/>
</dbReference>
<evidence type="ECO:0000256" key="1">
    <source>
        <dbReference type="ARBA" id="ARBA00023015"/>
    </source>
</evidence>
<dbReference type="InterPro" id="IPR011991">
    <property type="entry name" value="ArsR-like_HTH"/>
</dbReference>
<dbReference type="EMBL" id="FMYI01000005">
    <property type="protein sequence ID" value="SDC22777.1"/>
    <property type="molecule type" value="Genomic_DNA"/>
</dbReference>
<evidence type="ECO:0000256" key="2">
    <source>
        <dbReference type="ARBA" id="ARBA00023125"/>
    </source>
</evidence>
<reference evidence="7" key="1">
    <citation type="submission" date="2016-09" db="EMBL/GenBank/DDBJ databases">
        <authorList>
            <person name="Varghese N."/>
            <person name="Submissions S."/>
        </authorList>
    </citation>
    <scope>NUCLEOTIDE SEQUENCE [LARGE SCALE GENOMIC DNA]</scope>
    <source>
        <strain evidence="7">S5</strain>
    </source>
</reference>
<keyword evidence="2" id="KW-0238">DNA-binding</keyword>
<dbReference type="InterPro" id="IPR036388">
    <property type="entry name" value="WH-like_DNA-bd_sf"/>
</dbReference>